<reference evidence="12 13" key="1">
    <citation type="submission" date="2011-06" db="EMBL/GenBank/DDBJ databases">
        <title>The Genome Sequence of Collinsella tanakaei YIT 12063.</title>
        <authorList>
            <consortium name="The Broad Institute Genome Sequencing Platform"/>
            <person name="Earl A."/>
            <person name="Ward D."/>
            <person name="Feldgarden M."/>
            <person name="Gevers D."/>
            <person name="Morotomi M."/>
            <person name="Young S.K."/>
            <person name="Zeng Q."/>
            <person name="Gargeya S."/>
            <person name="Fitzgerald M."/>
            <person name="Haas B."/>
            <person name="Abouelleil A."/>
            <person name="Alvarado L."/>
            <person name="Arachchi H.M."/>
            <person name="Berlin A."/>
            <person name="Brown A."/>
            <person name="Chapman S.B."/>
            <person name="Chen Z."/>
            <person name="Dunbar C."/>
            <person name="Freedman E."/>
            <person name="Gearin G."/>
            <person name="Gellesch M."/>
            <person name="Goldberg J."/>
            <person name="Griggs A."/>
            <person name="Gujja S."/>
            <person name="Heiman D."/>
            <person name="Howarth C."/>
            <person name="Larson L."/>
            <person name="Lui A."/>
            <person name="MacDonald P.J.P."/>
            <person name="Mehta T."/>
            <person name="Montmayeur A."/>
            <person name="Murphy C."/>
            <person name="Neiman D."/>
            <person name="Pearson M."/>
            <person name="Priest M."/>
            <person name="Roberts A."/>
            <person name="Saif S."/>
            <person name="Shea T."/>
            <person name="Shenoy N."/>
            <person name="Sisk P."/>
            <person name="Stolte C."/>
            <person name="Sykes S."/>
            <person name="Wortman J."/>
            <person name="Nusbaum C."/>
            <person name="Birren B."/>
        </authorList>
    </citation>
    <scope>NUCLEOTIDE SEQUENCE [LARGE SCALE GENOMIC DNA]</scope>
    <source>
        <strain evidence="12 13">YIT 12063</strain>
    </source>
</reference>
<sequence length="408" mass="43590">MVQTYTYGDAKTAMPAWAQDGSRCISFFLFNTQVHMHAYAAARPTGRPAAADPNAAAGPSTAAGSEATARLDAALVAARDRCLFFERAFSRTRDDSDIARAHAVSPNAVPVSPQTAHLVRQALGYCERSRGKFDITMGTVTSLWNFHTGEVPSRLALARALPHVDYRHIVLDEEPCEKEPLGEESLDKDSPVQGSLDEDALNADVSRVPSSKSSQPTLAITDPQTILDLGGVAKGYIADDLADLFIAHGVGRFVINLGGNVVVRGGRPADASARPPVAAGSPWRIGIINPLDPAHNRAIVDMADGSVVTSGIHERRFTKGGVTYHHILDPATGMPAKTDLTSATIIAPRSMDCDGYSTTALMLGARDAIDFVESLPGIEAVLIDEADEVWWTSGIEERLSLVPTLPRF</sequence>
<dbReference type="eggNOG" id="COG1477">
    <property type="taxonomic scope" value="Bacteria"/>
</dbReference>
<evidence type="ECO:0000256" key="9">
    <source>
        <dbReference type="ARBA" id="ARBA00031306"/>
    </source>
</evidence>
<evidence type="ECO:0000256" key="6">
    <source>
        <dbReference type="ARBA" id="ARBA00022723"/>
    </source>
</evidence>
<dbReference type="Pfam" id="PF02424">
    <property type="entry name" value="ApbE"/>
    <property type="match status" value="1"/>
</dbReference>
<dbReference type="AlphaFoldDB" id="G1WJI4"/>
<dbReference type="InterPro" id="IPR024932">
    <property type="entry name" value="ApbE"/>
</dbReference>
<keyword evidence="4" id="KW-0285">Flavoprotein</keyword>
<evidence type="ECO:0000256" key="7">
    <source>
        <dbReference type="ARBA" id="ARBA00022827"/>
    </source>
</evidence>
<feature type="compositionally biased region" description="Basic and acidic residues" evidence="11">
    <location>
        <begin position="177"/>
        <end position="190"/>
    </location>
</feature>
<evidence type="ECO:0000313" key="13">
    <source>
        <dbReference type="Proteomes" id="UP000004830"/>
    </source>
</evidence>
<dbReference type="RefSeq" id="WP_009141531.1">
    <property type="nucleotide sequence ID" value="NZ_JH126470.1"/>
</dbReference>
<dbReference type="GO" id="GO:0046872">
    <property type="term" value="F:metal ion binding"/>
    <property type="evidence" value="ECO:0007669"/>
    <property type="project" value="UniProtKB-KW"/>
</dbReference>
<dbReference type="EC" id="2.7.1.180" evidence="2"/>
<gene>
    <name evidence="12" type="ORF">HMPREF9452_01497</name>
</gene>
<evidence type="ECO:0000256" key="2">
    <source>
        <dbReference type="ARBA" id="ARBA00011955"/>
    </source>
</evidence>
<feature type="region of interest" description="Disordered" evidence="11">
    <location>
        <begin position="177"/>
        <end position="196"/>
    </location>
</feature>
<dbReference type="Proteomes" id="UP000004830">
    <property type="component" value="Unassembled WGS sequence"/>
</dbReference>
<dbReference type="GeneID" id="62759931"/>
<dbReference type="InterPro" id="IPR003374">
    <property type="entry name" value="ApbE-like_sf"/>
</dbReference>
<dbReference type="STRING" id="742742.HMPREF9452_01497"/>
<keyword evidence="13" id="KW-1185">Reference proteome</keyword>
<protein>
    <recommendedName>
        <fullName evidence="3">FAD:protein FMN transferase</fullName>
        <ecNumber evidence="2">2.7.1.180</ecNumber>
    </recommendedName>
    <alternativeName>
        <fullName evidence="9">Flavin transferase</fullName>
    </alternativeName>
</protein>
<dbReference type="PANTHER" id="PTHR30040:SF2">
    <property type="entry name" value="FAD:PROTEIN FMN TRANSFERASE"/>
    <property type="match status" value="1"/>
</dbReference>
<evidence type="ECO:0000256" key="5">
    <source>
        <dbReference type="ARBA" id="ARBA00022679"/>
    </source>
</evidence>
<evidence type="ECO:0000256" key="10">
    <source>
        <dbReference type="ARBA" id="ARBA00048540"/>
    </source>
</evidence>
<evidence type="ECO:0000256" key="4">
    <source>
        <dbReference type="ARBA" id="ARBA00022630"/>
    </source>
</evidence>
<accession>G1WJI4</accession>
<dbReference type="HOGENOM" id="CLU_044403_1_0_11"/>
<dbReference type="PATRIC" id="fig|742742.3.peg.1468"/>
<dbReference type="Gene3D" id="3.10.520.10">
    <property type="entry name" value="ApbE-like domains"/>
    <property type="match status" value="1"/>
</dbReference>
<dbReference type="SUPFAM" id="SSF143631">
    <property type="entry name" value="ApbE-like"/>
    <property type="match status" value="2"/>
</dbReference>
<evidence type="ECO:0000313" key="12">
    <source>
        <dbReference type="EMBL" id="EGX70508.1"/>
    </source>
</evidence>
<keyword evidence="5" id="KW-0808">Transferase</keyword>
<keyword evidence="7" id="KW-0274">FAD</keyword>
<comment type="caution">
    <text evidence="12">The sequence shown here is derived from an EMBL/GenBank/DDBJ whole genome shotgun (WGS) entry which is preliminary data.</text>
</comment>
<dbReference type="GO" id="GO:0016740">
    <property type="term" value="F:transferase activity"/>
    <property type="evidence" value="ECO:0007669"/>
    <property type="project" value="UniProtKB-KW"/>
</dbReference>
<keyword evidence="8" id="KW-0460">Magnesium</keyword>
<evidence type="ECO:0000256" key="11">
    <source>
        <dbReference type="SAM" id="MobiDB-lite"/>
    </source>
</evidence>
<dbReference type="EMBL" id="ADLS01000018">
    <property type="protein sequence ID" value="EGX70508.1"/>
    <property type="molecule type" value="Genomic_DNA"/>
</dbReference>
<organism evidence="12 13">
    <name type="scientific">Collinsella tanakaei YIT 12063</name>
    <dbReference type="NCBI Taxonomy" id="742742"/>
    <lineage>
        <taxon>Bacteria</taxon>
        <taxon>Bacillati</taxon>
        <taxon>Actinomycetota</taxon>
        <taxon>Coriobacteriia</taxon>
        <taxon>Coriobacteriales</taxon>
        <taxon>Coriobacteriaceae</taxon>
        <taxon>Collinsella</taxon>
    </lineage>
</organism>
<proteinExistence type="predicted"/>
<dbReference type="OrthoDB" id="9778595at2"/>
<comment type="catalytic activity">
    <reaction evidence="10">
        <text>L-threonyl-[protein] + FAD = FMN-L-threonyl-[protein] + AMP + H(+)</text>
        <dbReference type="Rhea" id="RHEA:36847"/>
        <dbReference type="Rhea" id="RHEA-COMP:11060"/>
        <dbReference type="Rhea" id="RHEA-COMP:11061"/>
        <dbReference type="ChEBI" id="CHEBI:15378"/>
        <dbReference type="ChEBI" id="CHEBI:30013"/>
        <dbReference type="ChEBI" id="CHEBI:57692"/>
        <dbReference type="ChEBI" id="CHEBI:74257"/>
        <dbReference type="ChEBI" id="CHEBI:456215"/>
        <dbReference type="EC" id="2.7.1.180"/>
    </reaction>
</comment>
<comment type="cofactor">
    <cofactor evidence="1">
        <name>Mg(2+)</name>
        <dbReference type="ChEBI" id="CHEBI:18420"/>
    </cofactor>
</comment>
<evidence type="ECO:0000256" key="8">
    <source>
        <dbReference type="ARBA" id="ARBA00022842"/>
    </source>
</evidence>
<evidence type="ECO:0000256" key="1">
    <source>
        <dbReference type="ARBA" id="ARBA00001946"/>
    </source>
</evidence>
<name>G1WJI4_9ACTN</name>
<dbReference type="PANTHER" id="PTHR30040">
    <property type="entry name" value="THIAMINE BIOSYNTHESIS LIPOPROTEIN APBE"/>
    <property type="match status" value="1"/>
</dbReference>
<keyword evidence="6" id="KW-0479">Metal-binding</keyword>
<evidence type="ECO:0000256" key="3">
    <source>
        <dbReference type="ARBA" id="ARBA00016337"/>
    </source>
</evidence>